<dbReference type="Proteomes" id="UP000307956">
    <property type="component" value="Unassembled WGS sequence"/>
</dbReference>
<protein>
    <submittedName>
        <fullName evidence="1">Uncharacterized protein</fullName>
    </submittedName>
</protein>
<sequence>MCERPHTPIACQHRSLWPEEHPWREGLPVAWRDQVVAPLDFEIHRDEELAAQRVFGRDADGTPCYYAHAWTMSEPCSDDDEEFYLVATAGESVTAWRLRDERWLVRRVVMGNERCVAPQPFYVFSESMPR</sequence>
<dbReference type="EMBL" id="SSOD01000019">
    <property type="protein sequence ID" value="THF56894.1"/>
    <property type="molecule type" value="Genomic_DNA"/>
</dbReference>
<comment type="caution">
    <text evidence="1">The sequence shown here is derived from an EMBL/GenBank/DDBJ whole genome shotgun (WGS) entry which is preliminary data.</text>
</comment>
<dbReference type="AlphaFoldDB" id="A0A4S4AF61"/>
<name>A0A4S4AF61_9RHOO</name>
<organism evidence="1 2">
    <name type="scientific">Pseudothauera rhizosphaerae</name>
    <dbReference type="NCBI Taxonomy" id="2565932"/>
    <lineage>
        <taxon>Bacteria</taxon>
        <taxon>Pseudomonadati</taxon>
        <taxon>Pseudomonadota</taxon>
        <taxon>Betaproteobacteria</taxon>
        <taxon>Rhodocyclales</taxon>
        <taxon>Zoogloeaceae</taxon>
        <taxon>Pseudothauera</taxon>
    </lineage>
</organism>
<dbReference type="RefSeq" id="WP_136386565.1">
    <property type="nucleotide sequence ID" value="NZ_SSOD01000019.1"/>
</dbReference>
<dbReference type="OrthoDB" id="9180615at2"/>
<reference evidence="1 2" key="1">
    <citation type="submission" date="2019-04" db="EMBL/GenBank/DDBJ databases">
        <title>Azoarcus rhizosphaerae sp. nov. isolated from rhizosphere of Ficus religiosa.</title>
        <authorList>
            <person name="Lin S.-Y."/>
            <person name="Hameed A."/>
            <person name="Hsu Y.-H."/>
            <person name="Young C.-C."/>
        </authorList>
    </citation>
    <scope>NUCLEOTIDE SEQUENCE [LARGE SCALE GENOMIC DNA]</scope>
    <source>
        <strain evidence="1 2">CC-YHH848</strain>
    </source>
</reference>
<keyword evidence="2" id="KW-1185">Reference proteome</keyword>
<evidence type="ECO:0000313" key="2">
    <source>
        <dbReference type="Proteomes" id="UP000307956"/>
    </source>
</evidence>
<accession>A0A4S4AF61</accession>
<proteinExistence type="predicted"/>
<gene>
    <name evidence="1" type="ORF">E6O51_18865</name>
</gene>
<evidence type="ECO:0000313" key="1">
    <source>
        <dbReference type="EMBL" id="THF56894.1"/>
    </source>
</evidence>